<comment type="caution">
    <text evidence="3">The sequence shown here is derived from an EMBL/GenBank/DDBJ whole genome shotgun (WGS) entry which is preliminary data.</text>
</comment>
<protein>
    <submittedName>
        <fullName evidence="3">Prolyl oligopeptidase family serine peptidase</fullName>
    </submittedName>
</protein>
<proteinExistence type="predicted"/>
<evidence type="ECO:0000313" key="4">
    <source>
        <dbReference type="Proteomes" id="UP000769780"/>
    </source>
</evidence>
<dbReference type="InterPro" id="IPR049492">
    <property type="entry name" value="BD-FAE-like_dom"/>
</dbReference>
<dbReference type="Pfam" id="PF20434">
    <property type="entry name" value="BD-FAE"/>
    <property type="match status" value="1"/>
</dbReference>
<sequence>MTLTAFSVLVITFSVIFITNPLSSSSSNIGSAETRTIKPKKSAHFNVRLQANIPYYKYGDKELKLHLLIPDDHKSKRKPLIIFIKGSSWGKDRPQDTFAFIPQLVQLAKSGYVVASVEHRTSHEAKFPSQIQDIKAAVVFLKEKAPEYQINPELVGVWGTSSGAHLAALVGTSCHVPELEGSKRTSKVNSCVQAVVDWYGPTDFLQMSKAPIKYNAEDPESAESLLIGGPLQNNKEKVRKANPITYVSAETPPFLIMHGDKDKRVPFNQSELLYEALKKENVDVTFYKVKGGGHGSGFSTPELINLVQGFFDKHLKP</sequence>
<accession>A0ABS7K337</accession>
<dbReference type="PANTHER" id="PTHR48081:SF13">
    <property type="entry name" value="ALPHA_BETA HYDROLASE"/>
    <property type="match status" value="1"/>
</dbReference>
<evidence type="ECO:0000259" key="2">
    <source>
        <dbReference type="Pfam" id="PF20434"/>
    </source>
</evidence>
<evidence type="ECO:0000256" key="1">
    <source>
        <dbReference type="ARBA" id="ARBA00022801"/>
    </source>
</evidence>
<dbReference type="PANTHER" id="PTHR48081">
    <property type="entry name" value="AB HYDROLASE SUPERFAMILY PROTEIN C4A8.06C"/>
    <property type="match status" value="1"/>
</dbReference>
<dbReference type="Gene3D" id="3.40.50.1820">
    <property type="entry name" value="alpha/beta hydrolase"/>
    <property type="match status" value="1"/>
</dbReference>
<organism evidence="3 4">
    <name type="scientific">Mesobacillus maritimus</name>
    <dbReference type="NCBI Taxonomy" id="1643336"/>
    <lineage>
        <taxon>Bacteria</taxon>
        <taxon>Bacillati</taxon>
        <taxon>Bacillota</taxon>
        <taxon>Bacilli</taxon>
        <taxon>Bacillales</taxon>
        <taxon>Bacillaceae</taxon>
        <taxon>Mesobacillus</taxon>
    </lineage>
</organism>
<name>A0ABS7K337_9BACI</name>
<dbReference type="InterPro" id="IPR029058">
    <property type="entry name" value="AB_hydrolase_fold"/>
</dbReference>
<evidence type="ECO:0000313" key="3">
    <source>
        <dbReference type="EMBL" id="MBY0096663.1"/>
    </source>
</evidence>
<keyword evidence="4" id="KW-1185">Reference proteome</keyword>
<dbReference type="InterPro" id="IPR050300">
    <property type="entry name" value="GDXG_lipolytic_enzyme"/>
</dbReference>
<keyword evidence="1" id="KW-0378">Hydrolase</keyword>
<reference evidence="3 4" key="1">
    <citation type="submission" date="2020-07" db="EMBL/GenBank/DDBJ databases">
        <title>Fungal Genomes of the International Space Station.</title>
        <authorList>
            <person name="Seuylemezian A."/>
            <person name="Singh N.K."/>
            <person name="Wood J."/>
            <person name="Venkateswaran K."/>
        </authorList>
    </citation>
    <scope>NUCLEOTIDE SEQUENCE [LARGE SCALE GENOMIC DNA]</scope>
    <source>
        <strain evidence="3 4">PL-B2</strain>
    </source>
</reference>
<dbReference type="SUPFAM" id="SSF53474">
    <property type="entry name" value="alpha/beta-Hydrolases"/>
    <property type="match status" value="1"/>
</dbReference>
<gene>
    <name evidence="3" type="ORF">H0185_07565</name>
</gene>
<dbReference type="EMBL" id="JACWFH010000008">
    <property type="protein sequence ID" value="MBY0096663.1"/>
    <property type="molecule type" value="Genomic_DNA"/>
</dbReference>
<feature type="domain" description="BD-FAE-like" evidence="2">
    <location>
        <begin position="67"/>
        <end position="277"/>
    </location>
</feature>
<dbReference type="Proteomes" id="UP000769780">
    <property type="component" value="Unassembled WGS sequence"/>
</dbReference>